<organism evidence="2 3">
    <name type="scientific">Nonomuraea marmarensis</name>
    <dbReference type="NCBI Taxonomy" id="3351344"/>
    <lineage>
        <taxon>Bacteria</taxon>
        <taxon>Bacillati</taxon>
        <taxon>Actinomycetota</taxon>
        <taxon>Actinomycetes</taxon>
        <taxon>Streptosporangiales</taxon>
        <taxon>Streptosporangiaceae</taxon>
        <taxon>Nonomuraea</taxon>
    </lineage>
</organism>
<feature type="region of interest" description="Disordered" evidence="1">
    <location>
        <begin position="1"/>
        <end position="49"/>
    </location>
</feature>
<reference evidence="2 3" key="1">
    <citation type="submission" date="2024-10" db="EMBL/GenBank/DDBJ databases">
        <authorList>
            <person name="Topkara A.R."/>
            <person name="Saygin H."/>
        </authorList>
    </citation>
    <scope>NUCLEOTIDE SEQUENCE [LARGE SCALE GENOMIC DNA]</scope>
    <source>
        <strain evidence="2 3">M3C6</strain>
    </source>
</reference>
<evidence type="ECO:0000313" key="2">
    <source>
        <dbReference type="EMBL" id="MFG1704965.1"/>
    </source>
</evidence>
<evidence type="ECO:0000313" key="3">
    <source>
        <dbReference type="Proteomes" id="UP001603978"/>
    </source>
</evidence>
<comment type="caution">
    <text evidence="2">The sequence shown here is derived from an EMBL/GenBank/DDBJ whole genome shotgun (WGS) entry which is preliminary data.</text>
</comment>
<proteinExistence type="predicted"/>
<sequence length="49" mass="5172">MLELEVILGKHEGEKQGDKPFKPEPQGPDKTQGGDGKHGSGNSDGKGKK</sequence>
<name>A0ABW7AC74_9ACTN</name>
<accession>A0ABW7AC74</accession>
<keyword evidence="3" id="KW-1185">Reference proteome</keyword>
<dbReference type="Proteomes" id="UP001603978">
    <property type="component" value="Unassembled WGS sequence"/>
</dbReference>
<evidence type="ECO:0000256" key="1">
    <source>
        <dbReference type="SAM" id="MobiDB-lite"/>
    </source>
</evidence>
<feature type="compositionally biased region" description="Basic and acidic residues" evidence="1">
    <location>
        <begin position="8"/>
        <end position="22"/>
    </location>
</feature>
<dbReference type="EMBL" id="JBICRM010000009">
    <property type="protein sequence ID" value="MFG1704965.1"/>
    <property type="molecule type" value="Genomic_DNA"/>
</dbReference>
<gene>
    <name evidence="2" type="ORF">ACFLIM_17395</name>
</gene>
<protein>
    <submittedName>
        <fullName evidence="2">Uncharacterized protein</fullName>
    </submittedName>
</protein>
<dbReference type="RefSeq" id="WP_393166506.1">
    <property type="nucleotide sequence ID" value="NZ_JBICRM010000009.1"/>
</dbReference>